<dbReference type="PANTHER" id="PTHR11527">
    <property type="entry name" value="HEAT-SHOCK PROTEIN 20 FAMILY MEMBER"/>
    <property type="match status" value="1"/>
</dbReference>
<feature type="domain" description="SHSP" evidence="3">
    <location>
        <begin position="36"/>
        <end position="150"/>
    </location>
</feature>
<dbReference type="InterPro" id="IPR002068">
    <property type="entry name" value="A-crystallin/Hsp20_dom"/>
</dbReference>
<name>A0A1T5NBN9_9BACT</name>
<dbReference type="Proteomes" id="UP000190166">
    <property type="component" value="Unassembled WGS sequence"/>
</dbReference>
<dbReference type="EMBL" id="FUZZ01000001">
    <property type="protein sequence ID" value="SKC97856.1"/>
    <property type="molecule type" value="Genomic_DNA"/>
</dbReference>
<organism evidence="4 5">
    <name type="scientific">Chitinophaga ginsengisegetis</name>
    <dbReference type="NCBI Taxonomy" id="393003"/>
    <lineage>
        <taxon>Bacteria</taxon>
        <taxon>Pseudomonadati</taxon>
        <taxon>Bacteroidota</taxon>
        <taxon>Chitinophagia</taxon>
        <taxon>Chitinophagales</taxon>
        <taxon>Chitinophagaceae</taxon>
        <taxon>Chitinophaga</taxon>
    </lineage>
</organism>
<dbReference type="Pfam" id="PF00011">
    <property type="entry name" value="HSP20"/>
    <property type="match status" value="1"/>
</dbReference>
<evidence type="ECO:0000256" key="1">
    <source>
        <dbReference type="PROSITE-ProRule" id="PRU00285"/>
    </source>
</evidence>
<dbReference type="InterPro" id="IPR008978">
    <property type="entry name" value="HSP20-like_chaperone"/>
</dbReference>
<evidence type="ECO:0000256" key="2">
    <source>
        <dbReference type="RuleBase" id="RU003616"/>
    </source>
</evidence>
<dbReference type="STRING" id="393003.SAMN05660461_1025"/>
<gene>
    <name evidence="4" type="ORF">SAMN05660461_1025</name>
</gene>
<dbReference type="Gene3D" id="2.60.40.790">
    <property type="match status" value="1"/>
</dbReference>
<evidence type="ECO:0000313" key="5">
    <source>
        <dbReference type="Proteomes" id="UP000190166"/>
    </source>
</evidence>
<reference evidence="4 5" key="1">
    <citation type="submission" date="2017-02" db="EMBL/GenBank/DDBJ databases">
        <authorList>
            <person name="Peterson S.W."/>
        </authorList>
    </citation>
    <scope>NUCLEOTIDE SEQUENCE [LARGE SCALE GENOMIC DNA]</scope>
    <source>
        <strain evidence="4 5">DSM 18108</strain>
    </source>
</reference>
<dbReference type="InterPro" id="IPR031107">
    <property type="entry name" value="Small_HSP"/>
</dbReference>
<dbReference type="CDD" id="cd06464">
    <property type="entry name" value="ACD_sHsps-like"/>
    <property type="match status" value="1"/>
</dbReference>
<evidence type="ECO:0000313" key="4">
    <source>
        <dbReference type="EMBL" id="SKC97856.1"/>
    </source>
</evidence>
<sequence length="150" mass="17166">MSSQALTKRSTLFPSLFDDFFKPWREWTTDFNGGRSLAELTVPAVNVSEDKESYNLSVAAPGMKKEDFRINLEGNVLTVSAETENEKEEKNEKYSRREYNYSSFSRSFNLPESISKEKIEAHYEEGVLKLKLPKNEDAKKNGKSVQIAVK</sequence>
<protein>
    <submittedName>
        <fullName evidence="4">HSP20 family protein</fullName>
    </submittedName>
</protein>
<evidence type="ECO:0000259" key="3">
    <source>
        <dbReference type="PROSITE" id="PS01031"/>
    </source>
</evidence>
<proteinExistence type="inferred from homology"/>
<dbReference type="PROSITE" id="PS01031">
    <property type="entry name" value="SHSP"/>
    <property type="match status" value="1"/>
</dbReference>
<dbReference type="SUPFAM" id="SSF49764">
    <property type="entry name" value="HSP20-like chaperones"/>
    <property type="match status" value="1"/>
</dbReference>
<keyword evidence="5" id="KW-1185">Reference proteome</keyword>
<comment type="similarity">
    <text evidence="1 2">Belongs to the small heat shock protein (HSP20) family.</text>
</comment>
<dbReference type="AlphaFoldDB" id="A0A1T5NBN9"/>
<dbReference type="RefSeq" id="WP_079468322.1">
    <property type="nucleotide sequence ID" value="NZ_FUZZ01000001.1"/>
</dbReference>
<accession>A0A1T5NBN9</accession>